<feature type="region of interest" description="Disordered" evidence="6">
    <location>
        <begin position="335"/>
        <end position="366"/>
    </location>
</feature>
<dbReference type="PROSITE" id="PS51886">
    <property type="entry name" value="TLDC"/>
    <property type="match status" value="1"/>
</dbReference>
<dbReference type="EMBL" id="JAPCWZ010000009">
    <property type="protein sequence ID" value="KAK8850869.1"/>
    <property type="molecule type" value="Genomic_DNA"/>
</dbReference>
<comment type="function">
    <text evidence="1">May be involved in a process influencing telomere capping.</text>
</comment>
<evidence type="ECO:0000256" key="3">
    <source>
        <dbReference type="ARBA" id="ARBA00006731"/>
    </source>
</evidence>
<dbReference type="PANTHER" id="PTHR23354">
    <property type="entry name" value="NUCLEOLAR PROTEIN 7/ESTROGEN RECEPTOR COACTIVATOR-RELATED"/>
    <property type="match status" value="1"/>
</dbReference>
<sequence>MGQAHSEEVRSREDISAELAEKFARKCFEPLELYCFKDNFKALADQQQHIRYLKEDVISKFLELPDVLNVSPVIFQMLSYIGAFPFLEDAPAVLGFEPMIICVAILTDRYTKILAKGAATRRKLLFKSLAVYDRKLSEIEKRPASPTVDAGDDEEATKEDGGSSGTAAAGATGRSHAPGFAIDEAGDEEDDDLGAAGDADDDELVLAALNSLDLNDAFKTGDLHAASTRGAMIPADNFRRLIMLLLLVAPLGPQEILSTYADRVAGDELEGLRDTANNILSSLINVERSPGITFAQFRRIIPTNLPFLFQGFSSLFEKFLFSRNLDFSKKRKESVSTTGTAGSSSIGSPPSSPPAIRRVRTSSSSLPPVLRDKGHILTPNLVSQLSFFIPGSELFRRLRLLYSGADAGFSMGSFETKVFNWRAPTLLLVSGTRLAESPSNSHHHVQGAEGLFTDSLPPRRFPDGSPAGRSEDRVVFGLLVKQPWRTAHRECFGDADTLLFQLSPVHDVFRASSMNTNYVSFAKPPSAAFPGITVGCPPPKSATASRHPTLRTLGPVSLVIDSSFEYGVFTHDYTSRGGAFATSCARRYDFQDRFQIEDIEVWGCGGDDEAKAQRERWEWEHREAEARRRINLGTGDREADRALLEMAGLVGNNRSGGSIN</sequence>
<dbReference type="PANTHER" id="PTHR23354:SF130">
    <property type="entry name" value="RESTRICTION OF TELOMERE CAPPING PROTEIN 5"/>
    <property type="match status" value="1"/>
</dbReference>
<gene>
    <name evidence="8" type="ORF">PGQ11_013348</name>
</gene>
<comment type="subcellular location">
    <subcellularLocation>
        <location evidence="2">Cytoplasm</location>
    </subcellularLocation>
</comment>
<evidence type="ECO:0000256" key="6">
    <source>
        <dbReference type="SAM" id="MobiDB-lite"/>
    </source>
</evidence>
<comment type="similarity">
    <text evidence="3">Belongs to the RTC5 family.</text>
</comment>
<reference evidence="8 9" key="1">
    <citation type="journal article" date="2024" name="IMA Fungus">
        <title>Apiospora arundinis, a panoply of carbohydrate-active enzymes and secondary metabolites.</title>
        <authorList>
            <person name="Sorensen T."/>
            <person name="Petersen C."/>
            <person name="Muurmann A.T."/>
            <person name="Christiansen J.V."/>
            <person name="Brundto M.L."/>
            <person name="Overgaard C.K."/>
            <person name="Boysen A.T."/>
            <person name="Wollenberg R.D."/>
            <person name="Larsen T.O."/>
            <person name="Sorensen J.L."/>
            <person name="Nielsen K.L."/>
            <person name="Sondergaard T.E."/>
        </authorList>
    </citation>
    <scope>NUCLEOTIDE SEQUENCE [LARGE SCALE GENOMIC DNA]</scope>
    <source>
        <strain evidence="8 9">AAU 773</strain>
    </source>
</reference>
<feature type="compositionally biased region" description="Acidic residues" evidence="6">
    <location>
        <begin position="184"/>
        <end position="197"/>
    </location>
</feature>
<feature type="compositionally biased region" description="Low complexity" evidence="6">
    <location>
        <begin position="335"/>
        <end position="349"/>
    </location>
</feature>
<evidence type="ECO:0000256" key="5">
    <source>
        <dbReference type="ARBA" id="ARBA00022490"/>
    </source>
</evidence>
<dbReference type="SMART" id="SM00584">
    <property type="entry name" value="TLDc"/>
    <property type="match status" value="1"/>
</dbReference>
<feature type="domain" description="TLDc" evidence="7">
    <location>
        <begin position="375"/>
        <end position="605"/>
    </location>
</feature>
<comment type="caution">
    <text evidence="8">The sequence shown here is derived from an EMBL/GenBank/DDBJ whole genome shotgun (WGS) entry which is preliminary data.</text>
</comment>
<name>A0ABR2HQB4_9PEZI</name>
<keyword evidence="9" id="KW-1185">Reference proteome</keyword>
<evidence type="ECO:0000256" key="2">
    <source>
        <dbReference type="ARBA" id="ARBA00004496"/>
    </source>
</evidence>
<evidence type="ECO:0000259" key="7">
    <source>
        <dbReference type="PROSITE" id="PS51886"/>
    </source>
</evidence>
<protein>
    <recommendedName>
        <fullName evidence="4">Restriction of telomere capping protein 5</fullName>
    </recommendedName>
</protein>
<feature type="region of interest" description="Disordered" evidence="6">
    <location>
        <begin position="438"/>
        <end position="468"/>
    </location>
</feature>
<dbReference type="InterPro" id="IPR006571">
    <property type="entry name" value="TLDc_dom"/>
</dbReference>
<evidence type="ECO:0000256" key="1">
    <source>
        <dbReference type="ARBA" id="ARBA00002738"/>
    </source>
</evidence>
<keyword evidence="5" id="KW-0963">Cytoplasm</keyword>
<dbReference type="Pfam" id="PF07534">
    <property type="entry name" value="TLD"/>
    <property type="match status" value="1"/>
</dbReference>
<accession>A0ABR2HQB4</accession>
<evidence type="ECO:0000313" key="9">
    <source>
        <dbReference type="Proteomes" id="UP001390339"/>
    </source>
</evidence>
<proteinExistence type="inferred from homology"/>
<evidence type="ECO:0000313" key="8">
    <source>
        <dbReference type="EMBL" id="KAK8850869.1"/>
    </source>
</evidence>
<evidence type="ECO:0000256" key="4">
    <source>
        <dbReference type="ARBA" id="ARBA00015163"/>
    </source>
</evidence>
<dbReference type="Proteomes" id="UP001390339">
    <property type="component" value="Unassembled WGS sequence"/>
</dbReference>
<feature type="region of interest" description="Disordered" evidence="6">
    <location>
        <begin position="142"/>
        <end position="197"/>
    </location>
</feature>
<organism evidence="8 9">
    <name type="scientific">Apiospora arundinis</name>
    <dbReference type="NCBI Taxonomy" id="335852"/>
    <lineage>
        <taxon>Eukaryota</taxon>
        <taxon>Fungi</taxon>
        <taxon>Dikarya</taxon>
        <taxon>Ascomycota</taxon>
        <taxon>Pezizomycotina</taxon>
        <taxon>Sordariomycetes</taxon>
        <taxon>Xylariomycetidae</taxon>
        <taxon>Amphisphaeriales</taxon>
        <taxon>Apiosporaceae</taxon>
        <taxon>Apiospora</taxon>
    </lineage>
</organism>